<accession>A0A0D7BQM3</accession>
<protein>
    <submittedName>
        <fullName evidence="2">Uncharacterized protein</fullName>
    </submittedName>
</protein>
<dbReference type="EMBL" id="KN880441">
    <property type="protein sequence ID" value="KIY72717.1"/>
    <property type="molecule type" value="Genomic_DNA"/>
</dbReference>
<proteinExistence type="predicted"/>
<evidence type="ECO:0000256" key="1">
    <source>
        <dbReference type="SAM" id="Coils"/>
    </source>
</evidence>
<dbReference type="AlphaFoldDB" id="A0A0D7BQM3"/>
<sequence>MAIAYKANSDDPITNDGAVMQRIPTKRASALSLKDNNVDPSFHHDLCDYGAGVNIHAYISAPSTESLDFILRCPPSTPISNNGSVSLSGREAMLHGLSGPGGGIESSYAQARAALPASEIEVATNGGISGAMDEYLEATVGSRSSRTVSPYAGSRSADTVSSASECGAAVVSPSSSPQPSEDLTGRTIHPLEHTARIRGITLEHLAKEINKRLPAHLSYEAEVVCGRLVYARCSDTDLQIRQEIKLRNLDREVERLTEEAELCDNGYLHEALGRVLAPLLFCYAANLPLDMVYIGLRRVVHVKYDLAVEDILKVLRVNGGDSLVFVYACALVGRLFHFVHADIKLGWYLDCVDVSETFIDILVGAFRIAHGAVHDKLNDERMLRWARFCDGNDGSVSKVEYLWLKALGFQMCVTASEMYKTIDELKTFAEMVASSGGLRPNALSVMGKFWQNALDKLTPEHREGKQTTLEAPEAGTPRMDALQCLLGGLTNGRPLLLRVEDVKVFSYSVGWPGSSKNATKCDEGGKAEKTGKMAVGKLQAKAKLCWKKGARAVRRGLRVQG</sequence>
<evidence type="ECO:0000313" key="2">
    <source>
        <dbReference type="EMBL" id="KIY72717.1"/>
    </source>
</evidence>
<name>A0A0D7BQM3_9AGAR</name>
<keyword evidence="3" id="KW-1185">Reference proteome</keyword>
<reference evidence="2 3" key="1">
    <citation type="journal article" date="2015" name="Fungal Genet. Biol.">
        <title>Evolution of novel wood decay mechanisms in Agaricales revealed by the genome sequences of Fistulina hepatica and Cylindrobasidium torrendii.</title>
        <authorList>
            <person name="Floudas D."/>
            <person name="Held B.W."/>
            <person name="Riley R."/>
            <person name="Nagy L.G."/>
            <person name="Koehler G."/>
            <person name="Ransdell A.S."/>
            <person name="Younus H."/>
            <person name="Chow J."/>
            <person name="Chiniquy J."/>
            <person name="Lipzen A."/>
            <person name="Tritt A."/>
            <person name="Sun H."/>
            <person name="Haridas S."/>
            <person name="LaButti K."/>
            <person name="Ohm R.A."/>
            <person name="Kues U."/>
            <person name="Blanchette R.A."/>
            <person name="Grigoriev I.V."/>
            <person name="Minto R.E."/>
            <person name="Hibbett D.S."/>
        </authorList>
    </citation>
    <scope>NUCLEOTIDE SEQUENCE [LARGE SCALE GENOMIC DNA]</scope>
    <source>
        <strain evidence="2 3">FP15055 ss-10</strain>
    </source>
</reference>
<dbReference type="Proteomes" id="UP000054007">
    <property type="component" value="Unassembled WGS sequence"/>
</dbReference>
<evidence type="ECO:0000313" key="3">
    <source>
        <dbReference type="Proteomes" id="UP000054007"/>
    </source>
</evidence>
<keyword evidence="1" id="KW-0175">Coiled coil</keyword>
<organism evidence="2 3">
    <name type="scientific">Cylindrobasidium torrendii FP15055 ss-10</name>
    <dbReference type="NCBI Taxonomy" id="1314674"/>
    <lineage>
        <taxon>Eukaryota</taxon>
        <taxon>Fungi</taxon>
        <taxon>Dikarya</taxon>
        <taxon>Basidiomycota</taxon>
        <taxon>Agaricomycotina</taxon>
        <taxon>Agaricomycetes</taxon>
        <taxon>Agaricomycetidae</taxon>
        <taxon>Agaricales</taxon>
        <taxon>Marasmiineae</taxon>
        <taxon>Physalacriaceae</taxon>
        <taxon>Cylindrobasidium</taxon>
    </lineage>
</organism>
<gene>
    <name evidence="2" type="ORF">CYLTODRAFT_449682</name>
</gene>
<feature type="coiled-coil region" evidence="1">
    <location>
        <begin position="239"/>
        <end position="266"/>
    </location>
</feature>